<dbReference type="EMBL" id="PPTA01000012">
    <property type="protein sequence ID" value="TFA99934.1"/>
    <property type="molecule type" value="Genomic_DNA"/>
</dbReference>
<dbReference type="RefSeq" id="XP_073556136.1">
    <property type="nucleotide sequence ID" value="XM_073705492.1"/>
</dbReference>
<evidence type="ECO:0000256" key="2">
    <source>
        <dbReference type="ARBA" id="ARBA00022553"/>
    </source>
</evidence>
<feature type="domain" description="Condensation" evidence="6">
    <location>
        <begin position="665"/>
        <end position="847"/>
    </location>
</feature>
<dbReference type="Pfam" id="PF00668">
    <property type="entry name" value="Condensation"/>
    <property type="match status" value="2"/>
</dbReference>
<dbReference type="InterPro" id="IPR009081">
    <property type="entry name" value="PP-bd_ACP"/>
</dbReference>
<keyword evidence="2" id="KW-0597">Phosphoprotein</keyword>
<dbReference type="SUPFAM" id="SSF56801">
    <property type="entry name" value="Acetyl-CoA synthetase-like"/>
    <property type="match status" value="1"/>
</dbReference>
<accession>A0ABY2GXK9</accession>
<evidence type="ECO:0000256" key="3">
    <source>
        <dbReference type="ARBA" id="ARBA00022598"/>
    </source>
</evidence>
<protein>
    <submittedName>
        <fullName evidence="7">Nonribosomal peptide synthetase 4</fullName>
    </submittedName>
</protein>
<reference evidence="7 8" key="1">
    <citation type="submission" date="2018-01" db="EMBL/GenBank/DDBJ databases">
        <title>Genome characterization of the sugarcane-associated fungus Trichoderma ghanense CCMA-1212 and their application in lignocelulose bioconversion.</title>
        <authorList>
            <person name="Steindorff A.S."/>
            <person name="Mendes T.D."/>
            <person name="Vilela E.S.D."/>
            <person name="Rodrigues D.S."/>
            <person name="Formighieri E.F."/>
            <person name="Melo I.S."/>
            <person name="Favaro L.C.L."/>
        </authorList>
    </citation>
    <scope>NUCLEOTIDE SEQUENCE [LARGE SCALE GENOMIC DNA]</scope>
    <source>
        <strain evidence="7 8">CCMA-1212</strain>
    </source>
</reference>
<feature type="domain" description="Condensation" evidence="6">
    <location>
        <begin position="103"/>
        <end position="300"/>
    </location>
</feature>
<proteinExistence type="inferred from homology"/>
<dbReference type="Pfam" id="PF00550">
    <property type="entry name" value="PP-binding"/>
    <property type="match status" value="1"/>
</dbReference>
<dbReference type="Gene3D" id="1.10.1200.10">
    <property type="entry name" value="ACP-like"/>
    <property type="match status" value="1"/>
</dbReference>
<dbReference type="Proteomes" id="UP001642720">
    <property type="component" value="Unassembled WGS sequence"/>
</dbReference>
<dbReference type="InterPro" id="IPR036736">
    <property type="entry name" value="ACP-like_sf"/>
</dbReference>
<evidence type="ECO:0000259" key="6">
    <source>
        <dbReference type="Pfam" id="PF00668"/>
    </source>
</evidence>
<dbReference type="PANTHER" id="PTHR45527:SF3">
    <property type="entry name" value="SIDEROPHORE SYNTHETASE (EUROFUNG)"/>
    <property type="match status" value="1"/>
</dbReference>
<dbReference type="GeneID" id="300579942"/>
<gene>
    <name evidence="7" type="ORF">CCMA1212_008357</name>
</gene>
<dbReference type="InterPro" id="IPR001242">
    <property type="entry name" value="Condensation_dom"/>
</dbReference>
<organism evidence="7 8">
    <name type="scientific">Trichoderma ghanense</name>
    <dbReference type="NCBI Taxonomy" id="65468"/>
    <lineage>
        <taxon>Eukaryota</taxon>
        <taxon>Fungi</taxon>
        <taxon>Dikarya</taxon>
        <taxon>Ascomycota</taxon>
        <taxon>Pezizomycotina</taxon>
        <taxon>Sordariomycetes</taxon>
        <taxon>Hypocreomycetidae</taxon>
        <taxon>Hypocreales</taxon>
        <taxon>Hypocreaceae</taxon>
        <taxon>Trichoderma</taxon>
    </lineage>
</organism>
<dbReference type="InterPro" id="IPR023213">
    <property type="entry name" value="CAT-like_dom_sf"/>
</dbReference>
<comment type="similarity">
    <text evidence="4">Belongs to the NRP synthetase family.</text>
</comment>
<dbReference type="InterPro" id="IPR045851">
    <property type="entry name" value="AMP-bd_C_sf"/>
</dbReference>
<dbReference type="PANTHER" id="PTHR45527">
    <property type="entry name" value="NONRIBOSOMAL PEPTIDE SYNTHETASE"/>
    <property type="match status" value="1"/>
</dbReference>
<sequence length="943" mass="104021">TCLVFIYGPCECTIGCTVNRNAATNSDYITIGPGNGATHMRDFVKYVRDTDQVAMEQFWRQELDGAADAQFPSLPSGDFLPNPDAVLKRQISITTTSGCPFMLATVIRGAWVLVASQFTASDDVVLGETLTGRDIPLQGVEEIIGPLIATVPIRMRIDRAMSVREYLKAVQRAILARTSYQHMGMQHIRKVSQGAQHACEAGTGLVIQPEREHDGTDLGFDQGGVVREALHFNPYPLMLACDMHAREFRMCASFDSSLIEVGLMKRILAQLETACSRLMKDLDTPVGKISRLPDTELSQIWDFNREPPVSFDTASKKLRAAAEIQAGRAYPPFLVPWVCYPGNPSLLAPIGCAGELWLKGPFFSSPETIEPPVLLLAGSSKVTGRASQLQPTGDIVKLREDGQLLFIGRAENIAPVNGHSVDVHGFEAHFVQFLPPSSRAAAAIYRPENEQSSKEGLAVLIEPQSWNGSGDALLSEDYKISCTADMGNIYRRNYSHHIKKKSLKRLDKFIRNSLPSHMVPSAYVAIHKSPMTMGQVDHGALAPANLTLSENILRPAWAAVLGISMDQIDVDDNFFWLGDSVAAIKLTSSLCRQGHGLSVAAIFQNMRLGDAARVLKEAEPYRSFATLGSIGIDLFLSEYIRPKLSDPSWAIKDVLKVTDSQALDVRATIQTPRASMQYTMLYFDQAFVNQSTLLRACSDLVKCHDILRTVFVGNKATFFQVVLDEVYVPVTIQTTARPLDEVVASICTYDIESELQLGSPFVKFHFVRCLVFGLSHAQYDGISLPRLLRDLEMLCTGGQVAKSEPFSTYVAQAQQVRMQNNALEYWGDLLDGSTLSILPGQSANHRDMAVFRSKQTMVSRPPEGITAASVLTAAFALSNIRSRHRFSRRGECLGSCYQFTPIRIQFRPQWSAMELLQFVQRQNAESAAHDFVGFQSIASKCAA</sequence>
<keyword evidence="1" id="KW-0596">Phosphopantetheine</keyword>
<evidence type="ECO:0000256" key="4">
    <source>
        <dbReference type="ARBA" id="ARBA00029454"/>
    </source>
</evidence>
<keyword evidence="8" id="KW-1185">Reference proteome</keyword>
<feature type="domain" description="Carrier" evidence="5">
    <location>
        <begin position="553"/>
        <end position="613"/>
    </location>
</feature>
<evidence type="ECO:0000256" key="1">
    <source>
        <dbReference type="ARBA" id="ARBA00022450"/>
    </source>
</evidence>
<evidence type="ECO:0000313" key="7">
    <source>
        <dbReference type="EMBL" id="TFA99934.1"/>
    </source>
</evidence>
<dbReference type="CDD" id="cd19545">
    <property type="entry name" value="FUM14_C_NRPS-like"/>
    <property type="match status" value="1"/>
</dbReference>
<dbReference type="Gene3D" id="3.30.300.30">
    <property type="match status" value="1"/>
</dbReference>
<dbReference type="Gene3D" id="3.30.559.30">
    <property type="entry name" value="Nonribosomal peptide synthetase, condensation domain"/>
    <property type="match status" value="2"/>
</dbReference>
<evidence type="ECO:0000313" key="8">
    <source>
        <dbReference type="Proteomes" id="UP001642720"/>
    </source>
</evidence>
<name>A0ABY2GXK9_9HYPO</name>
<comment type="caution">
    <text evidence="7">The sequence shown here is derived from an EMBL/GenBank/DDBJ whole genome shotgun (WGS) entry which is preliminary data.</text>
</comment>
<dbReference type="SUPFAM" id="SSF52777">
    <property type="entry name" value="CoA-dependent acyltransferases"/>
    <property type="match status" value="3"/>
</dbReference>
<evidence type="ECO:0000259" key="5">
    <source>
        <dbReference type="Pfam" id="PF00550"/>
    </source>
</evidence>
<feature type="non-terminal residue" evidence="7">
    <location>
        <position position="1"/>
    </location>
</feature>
<dbReference type="Gene3D" id="3.30.559.10">
    <property type="entry name" value="Chloramphenicol acetyltransferase-like domain"/>
    <property type="match status" value="1"/>
</dbReference>
<keyword evidence="3" id="KW-0436">Ligase</keyword>
<dbReference type="SUPFAM" id="SSF47336">
    <property type="entry name" value="ACP-like"/>
    <property type="match status" value="1"/>
</dbReference>